<dbReference type="AlphaFoldDB" id="A0AAD1XG17"/>
<evidence type="ECO:0000313" key="14">
    <source>
        <dbReference type="Proteomes" id="UP001295684"/>
    </source>
</evidence>
<evidence type="ECO:0000256" key="3">
    <source>
        <dbReference type="ARBA" id="ARBA00022692"/>
    </source>
</evidence>
<evidence type="ECO:0000256" key="11">
    <source>
        <dbReference type="SAM" id="MobiDB-lite"/>
    </source>
</evidence>
<feature type="compositionally biased region" description="Low complexity" evidence="11">
    <location>
        <begin position="252"/>
        <end position="274"/>
    </location>
</feature>
<evidence type="ECO:0000256" key="5">
    <source>
        <dbReference type="ARBA" id="ARBA00022771"/>
    </source>
</evidence>
<keyword evidence="14" id="KW-1185">Reference proteome</keyword>
<evidence type="ECO:0000256" key="9">
    <source>
        <dbReference type="ARBA" id="ARBA00023136"/>
    </source>
</evidence>
<keyword evidence="9" id="KW-0472">Membrane</keyword>
<dbReference type="Gene3D" id="3.30.40.10">
    <property type="entry name" value="Zinc/RING finger domain, C3HC4 (zinc finger)"/>
    <property type="match status" value="1"/>
</dbReference>
<keyword evidence="8" id="KW-1133">Transmembrane helix</keyword>
<evidence type="ECO:0000256" key="6">
    <source>
        <dbReference type="ARBA" id="ARBA00022786"/>
    </source>
</evidence>
<gene>
    <name evidence="13" type="ORF">ECRASSUSDP1_LOCUS12463</name>
</gene>
<dbReference type="InterPro" id="IPR001841">
    <property type="entry name" value="Znf_RING"/>
</dbReference>
<proteinExistence type="predicted"/>
<evidence type="ECO:0000256" key="8">
    <source>
        <dbReference type="ARBA" id="ARBA00022989"/>
    </source>
</evidence>
<dbReference type="GO" id="GO:0008270">
    <property type="term" value="F:zinc ion binding"/>
    <property type="evidence" value="ECO:0007669"/>
    <property type="project" value="UniProtKB-KW"/>
</dbReference>
<comment type="caution">
    <text evidence="13">The sequence shown here is derived from an EMBL/GenBank/DDBJ whole genome shotgun (WGS) entry which is preliminary data.</text>
</comment>
<feature type="region of interest" description="Disordered" evidence="11">
    <location>
        <begin position="238"/>
        <end position="274"/>
    </location>
</feature>
<organism evidence="13 14">
    <name type="scientific">Euplotes crassus</name>
    <dbReference type="NCBI Taxonomy" id="5936"/>
    <lineage>
        <taxon>Eukaryota</taxon>
        <taxon>Sar</taxon>
        <taxon>Alveolata</taxon>
        <taxon>Ciliophora</taxon>
        <taxon>Intramacronucleata</taxon>
        <taxon>Spirotrichea</taxon>
        <taxon>Hypotrichia</taxon>
        <taxon>Euplotida</taxon>
        <taxon>Euplotidae</taxon>
        <taxon>Moneuplotes</taxon>
    </lineage>
</organism>
<dbReference type="GO" id="GO:0016020">
    <property type="term" value="C:membrane"/>
    <property type="evidence" value="ECO:0007669"/>
    <property type="project" value="UniProtKB-SubCell"/>
</dbReference>
<accession>A0AAD1XG17</accession>
<keyword evidence="3" id="KW-0812">Transmembrane</keyword>
<evidence type="ECO:0000313" key="13">
    <source>
        <dbReference type="EMBL" id="CAI2371143.1"/>
    </source>
</evidence>
<dbReference type="PROSITE" id="PS50089">
    <property type="entry name" value="ZF_RING_2"/>
    <property type="match status" value="1"/>
</dbReference>
<dbReference type="EMBL" id="CAMPGE010012374">
    <property type="protein sequence ID" value="CAI2371143.1"/>
    <property type="molecule type" value="Genomic_DNA"/>
</dbReference>
<keyword evidence="4" id="KW-0479">Metal-binding</keyword>
<keyword evidence="7" id="KW-0862">Zinc</keyword>
<evidence type="ECO:0000256" key="1">
    <source>
        <dbReference type="ARBA" id="ARBA00004370"/>
    </source>
</evidence>
<comment type="pathway">
    <text evidence="2">Protein modification; protein ubiquitination.</text>
</comment>
<dbReference type="Proteomes" id="UP001295684">
    <property type="component" value="Unassembled WGS sequence"/>
</dbReference>
<feature type="domain" description="RING-type" evidence="12">
    <location>
        <begin position="147"/>
        <end position="174"/>
    </location>
</feature>
<dbReference type="PANTHER" id="PTHR46539">
    <property type="entry name" value="E3 UBIQUITIN-PROTEIN LIGASE ATL42"/>
    <property type="match status" value="1"/>
</dbReference>
<evidence type="ECO:0000259" key="12">
    <source>
        <dbReference type="PROSITE" id="PS50089"/>
    </source>
</evidence>
<protein>
    <recommendedName>
        <fullName evidence="12">RING-type domain-containing protein</fullName>
    </recommendedName>
</protein>
<evidence type="ECO:0000256" key="7">
    <source>
        <dbReference type="ARBA" id="ARBA00022833"/>
    </source>
</evidence>
<evidence type="ECO:0000256" key="2">
    <source>
        <dbReference type="ARBA" id="ARBA00004906"/>
    </source>
</evidence>
<name>A0AAD1XG17_EUPCR</name>
<dbReference type="Pfam" id="PF12678">
    <property type="entry name" value="zf-rbx1"/>
    <property type="match status" value="1"/>
</dbReference>
<evidence type="ECO:0000256" key="4">
    <source>
        <dbReference type="ARBA" id="ARBA00022723"/>
    </source>
</evidence>
<dbReference type="InterPro" id="IPR024766">
    <property type="entry name" value="Znf_RING_H2"/>
</dbReference>
<dbReference type="InterPro" id="IPR013083">
    <property type="entry name" value="Znf_RING/FYVE/PHD"/>
</dbReference>
<reference evidence="13" key="1">
    <citation type="submission" date="2023-07" db="EMBL/GenBank/DDBJ databases">
        <authorList>
            <consortium name="AG Swart"/>
            <person name="Singh M."/>
            <person name="Singh A."/>
            <person name="Seah K."/>
            <person name="Emmerich C."/>
        </authorList>
    </citation>
    <scope>NUCLEOTIDE SEQUENCE</scope>
    <source>
        <strain evidence="13">DP1</strain>
    </source>
</reference>
<sequence length="274" mass="31969">MFKFFSKCCNKSKTEESIRRRDREETRIGCSMLSKTFDWKERDNESCAVCFDDFDFKKYLFIKKQCDQALGSIKEELKGELNEEELIAVIYQKNKKIATKEENERCLSPQDKFKTNSKLKMYTIKQKELTQSNEEMLESMEVDGIAILTECQHVFHNTCISSWLKQKNTCPICRKTIYFRNQADEFESDSEEPFESNPSERRFDIMGSASEEAHFLNESMNESSSGVYVQNIIYDESVEPDEIPEHMDDFPSFTSNSVSRSQSQSSDLLSIQDL</sequence>
<comment type="subcellular location">
    <subcellularLocation>
        <location evidence="1">Membrane</location>
    </subcellularLocation>
</comment>
<keyword evidence="6" id="KW-0833">Ubl conjugation pathway</keyword>
<evidence type="ECO:0000256" key="10">
    <source>
        <dbReference type="PROSITE-ProRule" id="PRU00175"/>
    </source>
</evidence>
<dbReference type="SUPFAM" id="SSF57850">
    <property type="entry name" value="RING/U-box"/>
    <property type="match status" value="1"/>
</dbReference>
<dbReference type="PANTHER" id="PTHR46539:SF1">
    <property type="entry name" value="E3 UBIQUITIN-PROTEIN LIGASE ATL42"/>
    <property type="match status" value="1"/>
</dbReference>
<keyword evidence="5 10" id="KW-0863">Zinc-finger</keyword>